<dbReference type="SUPFAM" id="SSF54427">
    <property type="entry name" value="NTF2-like"/>
    <property type="match status" value="1"/>
</dbReference>
<dbReference type="FunFam" id="3.10.450.50:FF:000009">
    <property type="entry name" value="Calcium/calmodulin-dependent protein kinase type II"/>
    <property type="match status" value="1"/>
</dbReference>
<dbReference type="InterPro" id="IPR032710">
    <property type="entry name" value="NTF2-like_dom_sf"/>
</dbReference>
<protein>
    <recommendedName>
        <fullName evidence="1">Calcium/calmodulin-dependent protein kinase II association-domain domain-containing protein</fullName>
    </recommendedName>
</protein>
<dbReference type="Proteomes" id="UP000218231">
    <property type="component" value="Unassembled WGS sequence"/>
</dbReference>
<dbReference type="EMBL" id="LIAE01010198">
    <property type="protein sequence ID" value="PAV65705.1"/>
    <property type="molecule type" value="Genomic_DNA"/>
</dbReference>
<dbReference type="STRING" id="2018661.A0A2A2JVH7"/>
<sequence>MNLLNFLILSKDKKWCKWKKRIALKEDPLVLTGSGQLKHENTVVRADGAGAGTGGASTTTTNSISSNAAAFSAQKQVIVRVTQQLLDAVSCKDFDAYTKLCDPSMTCFEPESLGNLIEGVEFHRFYFDCAGNSTPRSKNQLHTTMLNPNVHLMSDEGACIAYIRLTQFVDRNGEPRTRQVQETRVWQKKNGRWLCVHVHRSAIAQANQPSTSNIDF</sequence>
<evidence type="ECO:0000313" key="2">
    <source>
        <dbReference type="EMBL" id="PAV65705.1"/>
    </source>
</evidence>
<dbReference type="Pfam" id="PF08332">
    <property type="entry name" value="CaMKII_AD"/>
    <property type="match status" value="1"/>
</dbReference>
<evidence type="ECO:0000259" key="1">
    <source>
        <dbReference type="Pfam" id="PF08332"/>
    </source>
</evidence>
<name>A0A2A2JVH7_9BILA</name>
<reference evidence="2 3" key="1">
    <citation type="journal article" date="2017" name="Curr. Biol.">
        <title>Genome architecture and evolution of a unichromosomal asexual nematode.</title>
        <authorList>
            <person name="Fradin H."/>
            <person name="Zegar C."/>
            <person name="Gutwein M."/>
            <person name="Lucas J."/>
            <person name="Kovtun M."/>
            <person name="Corcoran D."/>
            <person name="Baugh L.R."/>
            <person name="Kiontke K."/>
            <person name="Gunsalus K."/>
            <person name="Fitch D.H."/>
            <person name="Piano F."/>
        </authorList>
    </citation>
    <scope>NUCLEOTIDE SEQUENCE [LARGE SCALE GENOMIC DNA]</scope>
    <source>
        <strain evidence="2">PF1309</strain>
    </source>
</reference>
<keyword evidence="3" id="KW-1185">Reference proteome</keyword>
<accession>A0A2A2JVH7</accession>
<dbReference type="InterPro" id="IPR013543">
    <property type="entry name" value="Ca/CaM-dep_prot_kinase-assoc"/>
</dbReference>
<dbReference type="GO" id="GO:0005516">
    <property type="term" value="F:calmodulin binding"/>
    <property type="evidence" value="ECO:0007669"/>
    <property type="project" value="InterPro"/>
</dbReference>
<dbReference type="OrthoDB" id="336747at2759"/>
<dbReference type="GO" id="GO:0004683">
    <property type="term" value="F:calcium/calmodulin-dependent protein kinase activity"/>
    <property type="evidence" value="ECO:0007669"/>
    <property type="project" value="InterPro"/>
</dbReference>
<organism evidence="2 3">
    <name type="scientific">Diploscapter pachys</name>
    <dbReference type="NCBI Taxonomy" id="2018661"/>
    <lineage>
        <taxon>Eukaryota</taxon>
        <taxon>Metazoa</taxon>
        <taxon>Ecdysozoa</taxon>
        <taxon>Nematoda</taxon>
        <taxon>Chromadorea</taxon>
        <taxon>Rhabditida</taxon>
        <taxon>Rhabditina</taxon>
        <taxon>Rhabditomorpha</taxon>
        <taxon>Rhabditoidea</taxon>
        <taxon>Rhabditidae</taxon>
        <taxon>Diploscapter</taxon>
    </lineage>
</organism>
<proteinExistence type="predicted"/>
<feature type="domain" description="Calcium/calmodulin-dependent protein kinase II association-domain" evidence="1">
    <location>
        <begin position="74"/>
        <end position="203"/>
    </location>
</feature>
<comment type="caution">
    <text evidence="2">The sequence shown here is derived from an EMBL/GenBank/DDBJ whole genome shotgun (WGS) entry which is preliminary data.</text>
</comment>
<dbReference type="AlphaFoldDB" id="A0A2A2JVH7"/>
<evidence type="ECO:0000313" key="3">
    <source>
        <dbReference type="Proteomes" id="UP000218231"/>
    </source>
</evidence>
<gene>
    <name evidence="2" type="ORF">WR25_19663</name>
</gene>
<dbReference type="Gene3D" id="3.10.450.50">
    <property type="match status" value="1"/>
</dbReference>